<keyword evidence="10" id="KW-0489">Methyltransferase</keyword>
<name>A0A8S3Z7N4_9EUPU</name>
<comment type="catalytic activity">
    <reaction evidence="1 10">
        <text>L-glutamyl-[protein] + S-adenosyl-L-methionine = [protein]-L-glutamate 5-O-methyl ester + S-adenosyl-L-homocysteine</text>
        <dbReference type="Rhea" id="RHEA:24452"/>
        <dbReference type="Rhea" id="RHEA-COMP:10208"/>
        <dbReference type="Rhea" id="RHEA-COMP:10311"/>
        <dbReference type="ChEBI" id="CHEBI:29973"/>
        <dbReference type="ChEBI" id="CHEBI:57856"/>
        <dbReference type="ChEBI" id="CHEBI:59789"/>
        <dbReference type="ChEBI" id="CHEBI:82795"/>
    </reaction>
</comment>
<feature type="domain" description="Damage-control phosphatase ARMT1-like metal-binding" evidence="11">
    <location>
        <begin position="22"/>
        <end position="294"/>
    </location>
</feature>
<evidence type="ECO:0000256" key="3">
    <source>
        <dbReference type="ARBA" id="ARBA00009519"/>
    </source>
</evidence>
<proteinExistence type="inferred from homology"/>
<evidence type="ECO:0000256" key="2">
    <source>
        <dbReference type="ARBA" id="ARBA00001326"/>
    </source>
</evidence>
<protein>
    <recommendedName>
        <fullName evidence="10">Sugar phosphate phosphatase</fullName>
        <ecNumber evidence="10">2.1.1.-</ecNumber>
        <ecNumber evidence="10">3.1.3.-</ecNumber>
    </recommendedName>
</protein>
<evidence type="ECO:0000256" key="10">
    <source>
        <dbReference type="RuleBase" id="RU367030"/>
    </source>
</evidence>
<evidence type="ECO:0000256" key="7">
    <source>
        <dbReference type="ARBA" id="ARBA00023211"/>
    </source>
</evidence>
<dbReference type="InterPro" id="IPR036075">
    <property type="entry name" value="ARMT-1-like_metal-bd_sf"/>
</dbReference>
<dbReference type="GO" id="GO:0051998">
    <property type="term" value="F:protein carboxyl O-methyltransferase activity"/>
    <property type="evidence" value="ECO:0007669"/>
    <property type="project" value="UniProtKB-UniRule"/>
</dbReference>
<evidence type="ECO:0000256" key="9">
    <source>
        <dbReference type="ARBA" id="ARBA00048809"/>
    </source>
</evidence>
<dbReference type="GO" id="GO:0005634">
    <property type="term" value="C:nucleus"/>
    <property type="evidence" value="ECO:0007669"/>
    <property type="project" value="TreeGrafter"/>
</dbReference>
<dbReference type="Pfam" id="PF01937">
    <property type="entry name" value="ARMT1-like_dom"/>
    <property type="match status" value="1"/>
</dbReference>
<keyword evidence="6 10" id="KW-0378">Hydrolase</keyword>
<keyword evidence="5 10" id="KW-0479">Metal-binding</keyword>
<dbReference type="Proteomes" id="UP000678393">
    <property type="component" value="Unassembled WGS sequence"/>
</dbReference>
<dbReference type="SUPFAM" id="SSF111321">
    <property type="entry name" value="AF1104-like"/>
    <property type="match status" value="1"/>
</dbReference>
<evidence type="ECO:0000256" key="6">
    <source>
        <dbReference type="ARBA" id="ARBA00022801"/>
    </source>
</evidence>
<keyword evidence="7 10" id="KW-0464">Manganese</keyword>
<comment type="similarity">
    <text evidence="3 10">Belongs to the damage-control phosphatase family. Sugar phosphate phosphatase III subfamily.</text>
</comment>
<comment type="caution">
    <text evidence="12">The sequence shown here is derived from an EMBL/GenBank/DDBJ whole genome shotgun (WGS) entry which is preliminary data.</text>
</comment>
<dbReference type="PANTHER" id="PTHR12260">
    <property type="entry name" value="DAMAGE-CONTROL PHOSPHATASE ARMT1"/>
    <property type="match status" value="1"/>
</dbReference>
<dbReference type="InterPro" id="IPR039763">
    <property type="entry name" value="ARMT1"/>
</dbReference>
<accession>A0A8S3Z7N4</accession>
<comment type="catalytic activity">
    <reaction evidence="2 10">
        <text>beta-D-fructose 1-phosphate + H2O = D-fructose + phosphate</text>
        <dbReference type="Rhea" id="RHEA:35603"/>
        <dbReference type="ChEBI" id="CHEBI:15377"/>
        <dbReference type="ChEBI" id="CHEBI:37721"/>
        <dbReference type="ChEBI" id="CHEBI:43474"/>
        <dbReference type="ChEBI" id="CHEBI:138881"/>
    </reaction>
</comment>
<keyword evidence="4" id="KW-0533">Nickel</keyword>
<dbReference type="EMBL" id="CAJHNH020001461">
    <property type="protein sequence ID" value="CAG5123182.1"/>
    <property type="molecule type" value="Genomic_DNA"/>
</dbReference>
<dbReference type="GO" id="GO:0032259">
    <property type="term" value="P:methylation"/>
    <property type="evidence" value="ECO:0007669"/>
    <property type="project" value="UniProtKB-KW"/>
</dbReference>
<evidence type="ECO:0000256" key="8">
    <source>
        <dbReference type="ARBA" id="ARBA00045980"/>
    </source>
</evidence>
<evidence type="ECO:0000256" key="5">
    <source>
        <dbReference type="ARBA" id="ARBA00022723"/>
    </source>
</evidence>
<reference evidence="12" key="1">
    <citation type="submission" date="2021-04" db="EMBL/GenBank/DDBJ databases">
        <authorList>
            <consortium name="Molecular Ecology Group"/>
        </authorList>
    </citation>
    <scope>NUCLEOTIDE SEQUENCE</scope>
</reference>
<evidence type="ECO:0000259" key="11">
    <source>
        <dbReference type="Pfam" id="PF01937"/>
    </source>
</evidence>
<comment type="function">
    <text evidence="8 10">Metal-dependent phosphatase that shows phosphatase activity against several substrates, including fructose-1-phosphate and fructose-6-phosphate. Its preference for fructose-1-phosphate, a strong glycating agent that causes DNA damage rather than a canonical yeast metabolite, suggests a damage-control function in hexose phosphate metabolism. Has also been shown to have O-methyltransferase activity that methylates glutamate residues of target proteins to form gamma-glutamyl methyl ester residues. Possibly methylates PCNA, suggesting it is involved in the DNA damage response.</text>
</comment>
<dbReference type="InterPro" id="IPR002791">
    <property type="entry name" value="ARMT1-like_metal-bd"/>
</dbReference>
<keyword evidence="10" id="KW-0808">Transferase</keyword>
<sequence>MSDSRYPPPLSAKDPNSFAYPTMKDRVPVILSKVVDHLSRHRDKIVGEAGEAGREELKSIIGSLSQLRYEVMTNKAAAPLRDSLRKRQDSGDELKWFDSAWLWMECYLYRRVYEASQMSSLLKNLDVFADQKQTAFLNSYKPISTLTMYLLEASHALTQAAPETELSRYFSEFLQMSLWGNKCDLSISAGSENSQVNCPLEQLTKLKPFILIDDSHQIFQSLSNTKLHGQAGLVDIILDNAGFELVTDLCFADFLITSGLASKVRFYPKTFPWFVSDVTPEDFHWTLKQLGSMNQAWKRGQAD</sequence>
<dbReference type="GO" id="GO:0006974">
    <property type="term" value="P:DNA damage response"/>
    <property type="evidence" value="ECO:0007669"/>
    <property type="project" value="TreeGrafter"/>
</dbReference>
<dbReference type="AlphaFoldDB" id="A0A8S3Z7N4"/>
<comment type="domain">
    <text evidence="10">Subfamily III proteins have a conserved RTxK motif about 40-50 residues from the C-terminus; the threonine may be replaced by serine or cysteine.</text>
</comment>
<keyword evidence="13" id="KW-1185">Reference proteome</keyword>
<organism evidence="12 13">
    <name type="scientific">Candidula unifasciata</name>
    <dbReference type="NCBI Taxonomy" id="100452"/>
    <lineage>
        <taxon>Eukaryota</taxon>
        <taxon>Metazoa</taxon>
        <taxon>Spiralia</taxon>
        <taxon>Lophotrochozoa</taxon>
        <taxon>Mollusca</taxon>
        <taxon>Gastropoda</taxon>
        <taxon>Heterobranchia</taxon>
        <taxon>Euthyneura</taxon>
        <taxon>Panpulmonata</taxon>
        <taxon>Eupulmonata</taxon>
        <taxon>Stylommatophora</taxon>
        <taxon>Helicina</taxon>
        <taxon>Helicoidea</taxon>
        <taxon>Geomitridae</taxon>
        <taxon>Candidula</taxon>
    </lineage>
</organism>
<dbReference type="EC" id="2.1.1.-" evidence="10"/>
<dbReference type="PANTHER" id="PTHR12260:SF6">
    <property type="entry name" value="DAMAGE-CONTROL PHOSPHATASE ARMT1"/>
    <property type="match status" value="1"/>
</dbReference>
<dbReference type="EC" id="3.1.3.-" evidence="10"/>
<dbReference type="Gene3D" id="1.20.930.60">
    <property type="match status" value="1"/>
</dbReference>
<comment type="cofactor">
    <cofactor evidence="10">
        <name>Mn(2+)</name>
        <dbReference type="ChEBI" id="CHEBI:29035"/>
    </cofactor>
    <cofactor evidence="10">
        <name>Ni(2+)</name>
        <dbReference type="ChEBI" id="CHEBI:49786"/>
    </cofactor>
</comment>
<gene>
    <name evidence="12" type="ORF">CUNI_LOCUS8740</name>
</gene>
<dbReference type="GO" id="GO:0016791">
    <property type="term" value="F:phosphatase activity"/>
    <property type="evidence" value="ECO:0007669"/>
    <property type="project" value="TreeGrafter"/>
</dbReference>
<evidence type="ECO:0000313" key="12">
    <source>
        <dbReference type="EMBL" id="CAG5123182.1"/>
    </source>
</evidence>
<dbReference type="GO" id="GO:0046872">
    <property type="term" value="F:metal ion binding"/>
    <property type="evidence" value="ECO:0007669"/>
    <property type="project" value="UniProtKB-UniRule"/>
</dbReference>
<evidence type="ECO:0000256" key="4">
    <source>
        <dbReference type="ARBA" id="ARBA00022596"/>
    </source>
</evidence>
<evidence type="ECO:0000256" key="1">
    <source>
        <dbReference type="ARBA" id="ARBA00000807"/>
    </source>
</evidence>
<evidence type="ECO:0000313" key="13">
    <source>
        <dbReference type="Proteomes" id="UP000678393"/>
    </source>
</evidence>
<comment type="catalytic activity">
    <reaction evidence="9 10">
        <text>beta-D-fructose 6-phosphate = dihydroxyacetone + D-glyceraldehyde 3-phosphate</text>
        <dbReference type="Rhea" id="RHEA:28002"/>
        <dbReference type="ChEBI" id="CHEBI:16016"/>
        <dbReference type="ChEBI" id="CHEBI:57634"/>
        <dbReference type="ChEBI" id="CHEBI:59776"/>
    </reaction>
</comment>
<dbReference type="OrthoDB" id="541375at2759"/>